<organism evidence="1 2">
    <name type="scientific">Paxillus rubicundulus Ve08.2h10</name>
    <dbReference type="NCBI Taxonomy" id="930991"/>
    <lineage>
        <taxon>Eukaryota</taxon>
        <taxon>Fungi</taxon>
        <taxon>Dikarya</taxon>
        <taxon>Basidiomycota</taxon>
        <taxon>Agaricomycotina</taxon>
        <taxon>Agaricomycetes</taxon>
        <taxon>Agaricomycetidae</taxon>
        <taxon>Boletales</taxon>
        <taxon>Paxilineae</taxon>
        <taxon>Paxillaceae</taxon>
        <taxon>Paxillus</taxon>
    </lineage>
</organism>
<dbReference type="InParanoid" id="A0A0D0DPX3"/>
<reference evidence="2" key="2">
    <citation type="submission" date="2015-01" db="EMBL/GenBank/DDBJ databases">
        <title>Evolutionary Origins and Diversification of the Mycorrhizal Mutualists.</title>
        <authorList>
            <consortium name="DOE Joint Genome Institute"/>
            <consortium name="Mycorrhizal Genomics Consortium"/>
            <person name="Kohler A."/>
            <person name="Kuo A."/>
            <person name="Nagy L.G."/>
            <person name="Floudas D."/>
            <person name="Copeland A."/>
            <person name="Barry K.W."/>
            <person name="Cichocki N."/>
            <person name="Veneault-Fourrey C."/>
            <person name="LaButti K."/>
            <person name="Lindquist E.A."/>
            <person name="Lipzen A."/>
            <person name="Lundell T."/>
            <person name="Morin E."/>
            <person name="Murat C."/>
            <person name="Riley R."/>
            <person name="Ohm R."/>
            <person name="Sun H."/>
            <person name="Tunlid A."/>
            <person name="Henrissat B."/>
            <person name="Grigoriev I.V."/>
            <person name="Hibbett D.S."/>
            <person name="Martin F."/>
        </authorList>
    </citation>
    <scope>NUCLEOTIDE SEQUENCE [LARGE SCALE GENOMIC DNA]</scope>
    <source>
        <strain evidence="2">Ve08.2h10</strain>
    </source>
</reference>
<name>A0A0D0DPX3_9AGAM</name>
<reference evidence="1 2" key="1">
    <citation type="submission" date="2014-04" db="EMBL/GenBank/DDBJ databases">
        <authorList>
            <consortium name="DOE Joint Genome Institute"/>
            <person name="Kuo A."/>
            <person name="Kohler A."/>
            <person name="Jargeat P."/>
            <person name="Nagy L.G."/>
            <person name="Floudas D."/>
            <person name="Copeland A."/>
            <person name="Barry K.W."/>
            <person name="Cichocki N."/>
            <person name="Veneault-Fourrey C."/>
            <person name="LaButti K."/>
            <person name="Lindquist E.A."/>
            <person name="Lipzen A."/>
            <person name="Lundell T."/>
            <person name="Morin E."/>
            <person name="Murat C."/>
            <person name="Sun H."/>
            <person name="Tunlid A."/>
            <person name="Henrissat B."/>
            <person name="Grigoriev I.V."/>
            <person name="Hibbett D.S."/>
            <person name="Martin F."/>
            <person name="Nordberg H.P."/>
            <person name="Cantor M.N."/>
            <person name="Hua S.X."/>
        </authorList>
    </citation>
    <scope>NUCLEOTIDE SEQUENCE [LARGE SCALE GENOMIC DNA]</scope>
    <source>
        <strain evidence="1 2">Ve08.2h10</strain>
    </source>
</reference>
<protein>
    <submittedName>
        <fullName evidence="1">Uncharacterized protein</fullName>
    </submittedName>
</protein>
<accession>A0A0D0DPX3</accession>
<dbReference type="Proteomes" id="UP000054538">
    <property type="component" value="Unassembled WGS sequence"/>
</dbReference>
<evidence type="ECO:0000313" key="1">
    <source>
        <dbReference type="EMBL" id="KIK81160.1"/>
    </source>
</evidence>
<evidence type="ECO:0000313" key="2">
    <source>
        <dbReference type="Proteomes" id="UP000054538"/>
    </source>
</evidence>
<proteinExistence type="predicted"/>
<dbReference type="OrthoDB" id="3044497at2759"/>
<feature type="non-terminal residue" evidence="1">
    <location>
        <position position="52"/>
    </location>
</feature>
<dbReference type="HOGENOM" id="CLU_3093041_0_0_1"/>
<dbReference type="AlphaFoldDB" id="A0A0D0DPX3"/>
<gene>
    <name evidence="1" type="ORF">PAXRUDRAFT_55021</name>
</gene>
<feature type="non-terminal residue" evidence="1">
    <location>
        <position position="1"/>
    </location>
</feature>
<sequence>PPSLVDFMNVILTGRDTHLLWQLSFDGYLSTPIPITNRIRQGDPLSMILYII</sequence>
<dbReference type="EMBL" id="KN825854">
    <property type="protein sequence ID" value="KIK81160.1"/>
    <property type="molecule type" value="Genomic_DNA"/>
</dbReference>
<keyword evidence="2" id="KW-1185">Reference proteome</keyword>